<dbReference type="OrthoDB" id="416344at2759"/>
<evidence type="ECO:0000256" key="4">
    <source>
        <dbReference type="ARBA" id="ARBA00022670"/>
    </source>
</evidence>
<accession>A0A6A6IAH3</accession>
<dbReference type="Gene3D" id="3.40.50.1820">
    <property type="entry name" value="alpha/beta hydrolase"/>
    <property type="match status" value="1"/>
</dbReference>
<dbReference type="FunFam" id="3.40.50.1820:FF:000028">
    <property type="entry name" value="S9 family peptidase"/>
    <property type="match status" value="1"/>
</dbReference>
<dbReference type="InterPro" id="IPR029058">
    <property type="entry name" value="AB_hydrolase_fold"/>
</dbReference>
<keyword evidence="14" id="KW-1185">Reference proteome</keyword>
<dbReference type="GO" id="GO:0006508">
    <property type="term" value="P:proteolysis"/>
    <property type="evidence" value="ECO:0007669"/>
    <property type="project" value="UniProtKB-KW"/>
</dbReference>
<evidence type="ECO:0000256" key="2">
    <source>
        <dbReference type="ARBA" id="ARBA00010040"/>
    </source>
</evidence>
<name>A0A6A6IAH3_9PLEO</name>
<evidence type="ECO:0000256" key="8">
    <source>
        <dbReference type="ARBA" id="ARBA00023180"/>
    </source>
</evidence>
<evidence type="ECO:0000256" key="1">
    <source>
        <dbReference type="ARBA" id="ARBA00004613"/>
    </source>
</evidence>
<feature type="region of interest" description="Disordered" evidence="10">
    <location>
        <begin position="279"/>
        <end position="304"/>
    </location>
</feature>
<comment type="similarity">
    <text evidence="2">Belongs to the peptidase S9C family.</text>
</comment>
<dbReference type="RefSeq" id="XP_033682385.1">
    <property type="nucleotide sequence ID" value="XM_033835662.1"/>
</dbReference>
<keyword evidence="6 13" id="KW-0378">Hydrolase</keyword>
<evidence type="ECO:0000256" key="6">
    <source>
        <dbReference type="ARBA" id="ARBA00022801"/>
    </source>
</evidence>
<evidence type="ECO:0000256" key="11">
    <source>
        <dbReference type="SAM" id="SignalP"/>
    </source>
</evidence>
<dbReference type="InterPro" id="IPR011042">
    <property type="entry name" value="6-blade_b-propeller_TolB-like"/>
</dbReference>
<evidence type="ECO:0000256" key="5">
    <source>
        <dbReference type="ARBA" id="ARBA00022729"/>
    </source>
</evidence>
<dbReference type="EMBL" id="ML987197">
    <property type="protein sequence ID" value="KAF2247381.1"/>
    <property type="molecule type" value="Genomic_DNA"/>
</dbReference>
<sequence>MAVRMAIAAAGLLLGSVQAITVEGMLAAPRRSTANVNPSGELALFTSATYNWTTHKSSTTWQILDIATGNITEAPFDSDVSEVVWVGATNTSILYINETNDEIPGGVTLYTADLGEDAFAPTLVASLNAPFQGLKAVQTESGSINFVANTLASWNNGSAYNPELASTPLSSGQLYDSNYVRHWDVYLTAERYAVFSGVLASGYEGFTFDGEMKNLLWGINASITRPETPVQPFGDQGDYDLSPDGGMVAFLTKAPELPKANYTASYIYIVPHDGSEAPVPINGPGTSAPKQAQGASESPRWSPDGTKLAYAQQDGIFYESDRFKLYVASIDGMNAKIAAVAENWDSSPSGLQWSPDGADLWVTSELHASTRLFIVPRDADASFVPTNITGPDTTLSDFAILPSGSALVSAASSWSSRIFYTQSPGALNKTILFTANEADPELAGLKPDSVSNFWYEGGDGDMVQCFVFYPTDFDPSKKYPLAFLVHGGPQSTMGDAWSTRWNLRLWADQGFIVTSPQFTGSPSYSQAFTDKIQNNWAGTPYRDLEKLFAYLEANVSYIDTDRAIAAGASFGAFMMNWIQGHPLGRKFRALVAHDGKVNQFGAYATDELWFIQHDQNGTIWNDRENYAIWDPLTHARNFSTPQFIVHNDLDYRVVTSEGVLLFNVLQSLGVPSRFLHFPDEGHWVNNRENSLLWHRNIFNWIRYWVGLDEELLSEGVIRQ</sequence>
<dbReference type="PANTHER" id="PTHR42776">
    <property type="entry name" value="SERINE PEPTIDASE S9 FAMILY MEMBER"/>
    <property type="match status" value="1"/>
</dbReference>
<keyword evidence="3" id="KW-0964">Secreted</keyword>
<proteinExistence type="inferred from homology"/>
<feature type="signal peptide" evidence="11">
    <location>
        <begin position="1"/>
        <end position="19"/>
    </location>
</feature>
<keyword evidence="8" id="KW-0325">Glycoprotein</keyword>
<evidence type="ECO:0000313" key="14">
    <source>
        <dbReference type="Proteomes" id="UP000800094"/>
    </source>
</evidence>
<dbReference type="Gene3D" id="2.120.10.30">
    <property type="entry name" value="TolB, C-terminal domain"/>
    <property type="match status" value="1"/>
</dbReference>
<protein>
    <recommendedName>
        <fullName evidence="9">Dipeptidyl-peptidase V</fullName>
    </recommendedName>
</protein>
<evidence type="ECO:0000256" key="10">
    <source>
        <dbReference type="SAM" id="MobiDB-lite"/>
    </source>
</evidence>
<dbReference type="AlphaFoldDB" id="A0A6A6IAH3"/>
<evidence type="ECO:0000259" key="12">
    <source>
        <dbReference type="Pfam" id="PF00326"/>
    </source>
</evidence>
<dbReference type="PANTHER" id="PTHR42776:SF11">
    <property type="entry name" value="DIPEPTIDYL-PEPTIDASE 5-RELATED"/>
    <property type="match status" value="1"/>
</dbReference>
<comment type="subcellular location">
    <subcellularLocation>
        <location evidence="1">Secreted</location>
    </subcellularLocation>
</comment>
<dbReference type="GO" id="GO:0005576">
    <property type="term" value="C:extracellular region"/>
    <property type="evidence" value="ECO:0007669"/>
    <property type="project" value="UniProtKB-SubCell"/>
</dbReference>
<keyword evidence="5 11" id="KW-0732">Signal</keyword>
<dbReference type="SUPFAM" id="SSF53474">
    <property type="entry name" value="alpha/beta-Hydrolases"/>
    <property type="match status" value="1"/>
</dbReference>
<dbReference type="SUPFAM" id="SSF82171">
    <property type="entry name" value="DPP6 N-terminal domain-like"/>
    <property type="match status" value="1"/>
</dbReference>
<dbReference type="GO" id="GO:0004252">
    <property type="term" value="F:serine-type endopeptidase activity"/>
    <property type="evidence" value="ECO:0007669"/>
    <property type="project" value="TreeGrafter"/>
</dbReference>
<evidence type="ECO:0000256" key="7">
    <source>
        <dbReference type="ARBA" id="ARBA00022825"/>
    </source>
</evidence>
<evidence type="ECO:0000256" key="3">
    <source>
        <dbReference type="ARBA" id="ARBA00022525"/>
    </source>
</evidence>
<dbReference type="Proteomes" id="UP000800094">
    <property type="component" value="Unassembled WGS sequence"/>
</dbReference>
<keyword evidence="4" id="KW-0645">Protease</keyword>
<dbReference type="InterPro" id="IPR001375">
    <property type="entry name" value="Peptidase_S9_cat"/>
</dbReference>
<feature type="chain" id="PRO_5025375311" description="Dipeptidyl-peptidase V" evidence="11">
    <location>
        <begin position="20"/>
        <end position="719"/>
    </location>
</feature>
<evidence type="ECO:0000313" key="13">
    <source>
        <dbReference type="EMBL" id="KAF2247381.1"/>
    </source>
</evidence>
<organism evidence="13 14">
    <name type="scientific">Trematosphaeria pertusa</name>
    <dbReference type="NCBI Taxonomy" id="390896"/>
    <lineage>
        <taxon>Eukaryota</taxon>
        <taxon>Fungi</taxon>
        <taxon>Dikarya</taxon>
        <taxon>Ascomycota</taxon>
        <taxon>Pezizomycotina</taxon>
        <taxon>Dothideomycetes</taxon>
        <taxon>Pleosporomycetidae</taxon>
        <taxon>Pleosporales</taxon>
        <taxon>Massarineae</taxon>
        <taxon>Trematosphaeriaceae</taxon>
        <taxon>Trematosphaeria</taxon>
    </lineage>
</organism>
<gene>
    <name evidence="13" type="ORF">BU26DRAFT_606336</name>
</gene>
<dbReference type="Pfam" id="PF00326">
    <property type="entry name" value="Peptidase_S9"/>
    <property type="match status" value="1"/>
</dbReference>
<feature type="domain" description="Peptidase S9 prolyl oligopeptidase catalytic" evidence="12">
    <location>
        <begin position="497"/>
        <end position="706"/>
    </location>
</feature>
<keyword evidence="7" id="KW-0720">Serine protease</keyword>
<feature type="compositionally biased region" description="Polar residues" evidence="10">
    <location>
        <begin position="284"/>
        <end position="296"/>
    </location>
</feature>
<evidence type="ECO:0000256" key="9">
    <source>
        <dbReference type="ARBA" id="ARBA00032829"/>
    </source>
</evidence>
<reference evidence="13" key="1">
    <citation type="journal article" date="2020" name="Stud. Mycol.">
        <title>101 Dothideomycetes genomes: a test case for predicting lifestyles and emergence of pathogens.</title>
        <authorList>
            <person name="Haridas S."/>
            <person name="Albert R."/>
            <person name="Binder M."/>
            <person name="Bloem J."/>
            <person name="Labutti K."/>
            <person name="Salamov A."/>
            <person name="Andreopoulos B."/>
            <person name="Baker S."/>
            <person name="Barry K."/>
            <person name="Bills G."/>
            <person name="Bluhm B."/>
            <person name="Cannon C."/>
            <person name="Castanera R."/>
            <person name="Culley D."/>
            <person name="Daum C."/>
            <person name="Ezra D."/>
            <person name="Gonzalez J."/>
            <person name="Henrissat B."/>
            <person name="Kuo A."/>
            <person name="Liang C."/>
            <person name="Lipzen A."/>
            <person name="Lutzoni F."/>
            <person name="Magnuson J."/>
            <person name="Mondo S."/>
            <person name="Nolan M."/>
            <person name="Ohm R."/>
            <person name="Pangilinan J."/>
            <person name="Park H.-J."/>
            <person name="Ramirez L."/>
            <person name="Alfaro M."/>
            <person name="Sun H."/>
            <person name="Tritt A."/>
            <person name="Yoshinaga Y."/>
            <person name="Zwiers L.-H."/>
            <person name="Turgeon B."/>
            <person name="Goodwin S."/>
            <person name="Spatafora J."/>
            <person name="Crous P."/>
            <person name="Grigoriev I."/>
        </authorList>
    </citation>
    <scope>NUCLEOTIDE SEQUENCE</scope>
    <source>
        <strain evidence="13">CBS 122368</strain>
    </source>
</reference>
<dbReference type="GeneID" id="54588992"/>